<proteinExistence type="predicted"/>
<reference evidence="1" key="1">
    <citation type="submission" date="2022-03" db="EMBL/GenBank/DDBJ databases">
        <authorList>
            <person name="Sayadi A."/>
        </authorList>
    </citation>
    <scope>NUCLEOTIDE SEQUENCE</scope>
</reference>
<evidence type="ECO:0000313" key="2">
    <source>
        <dbReference type="Proteomes" id="UP001152888"/>
    </source>
</evidence>
<accession>A0A9P0QBG6</accession>
<keyword evidence="2" id="KW-1185">Reference proteome</keyword>
<sequence>MGKDEENKINKYIDLTYELKDLRRVDRVNIIPIVIPSIGTIQRNLFKSQEELEQELHALGVPRREHITRRYIKDVNWLTMRQRWIVQLLLVEQTVLLTKYPAYVSSKLSFRSHHHSANLSYVGYTLDMPPINQHNSQSACRT</sequence>
<protein>
    <submittedName>
        <fullName evidence="1">Uncharacterized protein</fullName>
    </submittedName>
</protein>
<dbReference type="EMBL" id="CAKOFQ010008945">
    <property type="protein sequence ID" value="CAH2016560.1"/>
    <property type="molecule type" value="Genomic_DNA"/>
</dbReference>
<evidence type="ECO:0000313" key="1">
    <source>
        <dbReference type="EMBL" id="CAH2016560.1"/>
    </source>
</evidence>
<gene>
    <name evidence="1" type="ORF">ACAOBT_LOCUS35451</name>
</gene>
<organism evidence="1 2">
    <name type="scientific">Acanthoscelides obtectus</name>
    <name type="common">Bean weevil</name>
    <name type="synonym">Bruchus obtectus</name>
    <dbReference type="NCBI Taxonomy" id="200917"/>
    <lineage>
        <taxon>Eukaryota</taxon>
        <taxon>Metazoa</taxon>
        <taxon>Ecdysozoa</taxon>
        <taxon>Arthropoda</taxon>
        <taxon>Hexapoda</taxon>
        <taxon>Insecta</taxon>
        <taxon>Pterygota</taxon>
        <taxon>Neoptera</taxon>
        <taxon>Endopterygota</taxon>
        <taxon>Coleoptera</taxon>
        <taxon>Polyphaga</taxon>
        <taxon>Cucujiformia</taxon>
        <taxon>Chrysomeloidea</taxon>
        <taxon>Chrysomelidae</taxon>
        <taxon>Bruchinae</taxon>
        <taxon>Bruchini</taxon>
        <taxon>Acanthoscelides</taxon>
    </lineage>
</organism>
<comment type="caution">
    <text evidence="1">The sequence shown here is derived from an EMBL/GenBank/DDBJ whole genome shotgun (WGS) entry which is preliminary data.</text>
</comment>
<name>A0A9P0QBG6_ACAOB</name>
<dbReference type="Proteomes" id="UP001152888">
    <property type="component" value="Unassembled WGS sequence"/>
</dbReference>
<dbReference type="AlphaFoldDB" id="A0A9P0QBG6"/>